<feature type="transmembrane region" description="Helical" evidence="1">
    <location>
        <begin position="12"/>
        <end position="30"/>
    </location>
</feature>
<organism evidence="2">
    <name type="scientific">Arundo donax</name>
    <name type="common">Giant reed</name>
    <name type="synonym">Donax arundinaceus</name>
    <dbReference type="NCBI Taxonomy" id="35708"/>
    <lineage>
        <taxon>Eukaryota</taxon>
        <taxon>Viridiplantae</taxon>
        <taxon>Streptophyta</taxon>
        <taxon>Embryophyta</taxon>
        <taxon>Tracheophyta</taxon>
        <taxon>Spermatophyta</taxon>
        <taxon>Magnoliopsida</taxon>
        <taxon>Liliopsida</taxon>
        <taxon>Poales</taxon>
        <taxon>Poaceae</taxon>
        <taxon>PACMAD clade</taxon>
        <taxon>Arundinoideae</taxon>
        <taxon>Arundineae</taxon>
        <taxon>Arundo</taxon>
    </lineage>
</organism>
<keyword evidence="1" id="KW-1133">Transmembrane helix</keyword>
<sequence length="52" mass="5772">MYGQTFPFSRAGWLSSCPLAIDFLIVLGGSSSPRYLKRRFTRPVCNSESTGI</sequence>
<reference evidence="2" key="1">
    <citation type="submission" date="2014-09" db="EMBL/GenBank/DDBJ databases">
        <authorList>
            <person name="Magalhaes I.L.F."/>
            <person name="Oliveira U."/>
            <person name="Santos F.R."/>
            <person name="Vidigal T.H.D.A."/>
            <person name="Brescovit A.D."/>
            <person name="Santos A.J."/>
        </authorList>
    </citation>
    <scope>NUCLEOTIDE SEQUENCE</scope>
    <source>
        <tissue evidence="2">Shoot tissue taken approximately 20 cm above the soil surface</tissue>
    </source>
</reference>
<evidence type="ECO:0000256" key="1">
    <source>
        <dbReference type="SAM" id="Phobius"/>
    </source>
</evidence>
<dbReference type="AlphaFoldDB" id="A0A0A9GCF9"/>
<keyword evidence="1" id="KW-0812">Transmembrane</keyword>
<accession>A0A0A9GCF9</accession>
<proteinExistence type="predicted"/>
<protein>
    <submittedName>
        <fullName evidence="2">Uncharacterized protein</fullName>
    </submittedName>
</protein>
<evidence type="ECO:0000313" key="2">
    <source>
        <dbReference type="EMBL" id="JAE22177.1"/>
    </source>
</evidence>
<keyword evidence="1" id="KW-0472">Membrane</keyword>
<dbReference type="EMBL" id="GBRH01175719">
    <property type="protein sequence ID" value="JAE22177.1"/>
    <property type="molecule type" value="Transcribed_RNA"/>
</dbReference>
<reference evidence="2" key="2">
    <citation type="journal article" date="2015" name="Data Brief">
        <title>Shoot transcriptome of the giant reed, Arundo donax.</title>
        <authorList>
            <person name="Barrero R.A."/>
            <person name="Guerrero F.D."/>
            <person name="Moolhuijzen P."/>
            <person name="Goolsby J.A."/>
            <person name="Tidwell J."/>
            <person name="Bellgard S.E."/>
            <person name="Bellgard M.I."/>
        </authorList>
    </citation>
    <scope>NUCLEOTIDE SEQUENCE</scope>
    <source>
        <tissue evidence="2">Shoot tissue taken approximately 20 cm above the soil surface</tissue>
    </source>
</reference>
<name>A0A0A9GCF9_ARUDO</name>